<dbReference type="SUPFAM" id="SSF51735">
    <property type="entry name" value="NAD(P)-binding Rossmann-fold domains"/>
    <property type="match status" value="1"/>
</dbReference>
<evidence type="ECO:0000313" key="3">
    <source>
        <dbReference type="Proteomes" id="UP000541636"/>
    </source>
</evidence>
<dbReference type="RefSeq" id="WP_168609702.1">
    <property type="nucleotide sequence ID" value="NZ_JAAZQD010000005.1"/>
</dbReference>
<dbReference type="InterPro" id="IPR001509">
    <property type="entry name" value="Epimerase_deHydtase"/>
</dbReference>
<dbReference type="Pfam" id="PF01370">
    <property type="entry name" value="Epimerase"/>
    <property type="match status" value="1"/>
</dbReference>
<dbReference type="AlphaFoldDB" id="A0A846ZQJ5"/>
<dbReference type="EMBL" id="JAAZQD010000005">
    <property type="protein sequence ID" value="NKZ39798.1"/>
    <property type="molecule type" value="Genomic_DNA"/>
</dbReference>
<sequence length="331" mass="36139">MARILVTGASGFIGAHVTRTLAAAGHEVLASGRNPDRLTAAAGSFADIATADLADDALDPLVTGRDAIVHCAALSAPWGPREAFQRANVVATERLLRAAGRHRVPRFVHFSSPSIYFRLADQFDIEESFEPPARWINAYAESKWQSEQCVADDCHADMTRIILRPRAVFGEGDRAIFPRILALASRGWFPYIAGGHARIDTTYVGNVADAVLATLDLPASRDPQVFNLSNGEPMAVRTLLQELFDALHMHVRPVHLPRTLALALGTAAESAARLKPGRPEPRLSRYGVGVLGYSQTLDITRARRVLGYRPSVSVREGIRRFAQGWSHHDDA</sequence>
<proteinExistence type="predicted"/>
<dbReference type="InterPro" id="IPR036291">
    <property type="entry name" value="NAD(P)-bd_dom_sf"/>
</dbReference>
<dbReference type="PANTHER" id="PTHR43245">
    <property type="entry name" value="BIFUNCTIONAL POLYMYXIN RESISTANCE PROTEIN ARNA"/>
    <property type="match status" value="1"/>
</dbReference>
<name>A0A846ZQJ5_9GAMM</name>
<dbReference type="PANTHER" id="PTHR43245:SF24">
    <property type="entry name" value="DEHYDROGENASE"/>
    <property type="match status" value="1"/>
</dbReference>
<reference evidence="2 3" key="1">
    <citation type="journal article" date="2017" name="Int. J. Syst. Evol. Microbiol.">
        <title>Oleiagrimonas citrea sp. nov., a marine bacterium isolated from tidal flat sediment and emended description of the genus Oleiagrimonas Fang et al. 2015 and Oleiagrimonas soli.</title>
        <authorList>
            <person name="Yang S.H."/>
            <person name="Seo H.S."/>
            <person name="Seong C.N."/>
            <person name="Kwon K.K."/>
        </authorList>
    </citation>
    <scope>NUCLEOTIDE SEQUENCE [LARGE SCALE GENOMIC DNA]</scope>
    <source>
        <strain evidence="2 3">MEBiC09124</strain>
    </source>
</reference>
<dbReference type="Gene3D" id="3.40.50.720">
    <property type="entry name" value="NAD(P)-binding Rossmann-like Domain"/>
    <property type="match status" value="1"/>
</dbReference>
<dbReference type="InterPro" id="IPR050177">
    <property type="entry name" value="Lipid_A_modif_metabolic_enz"/>
</dbReference>
<evidence type="ECO:0000313" key="2">
    <source>
        <dbReference type="EMBL" id="NKZ39798.1"/>
    </source>
</evidence>
<dbReference type="Proteomes" id="UP000541636">
    <property type="component" value="Unassembled WGS sequence"/>
</dbReference>
<accession>A0A846ZQJ5</accession>
<evidence type="ECO:0000259" key="1">
    <source>
        <dbReference type="Pfam" id="PF01370"/>
    </source>
</evidence>
<feature type="domain" description="NAD-dependent epimerase/dehydratase" evidence="1">
    <location>
        <begin position="4"/>
        <end position="228"/>
    </location>
</feature>
<comment type="caution">
    <text evidence="2">The sequence shown here is derived from an EMBL/GenBank/DDBJ whole genome shotgun (WGS) entry which is preliminary data.</text>
</comment>
<gene>
    <name evidence="2" type="ORF">HF690_12650</name>
</gene>
<organism evidence="2 3">
    <name type="scientific">Oleiagrimonas citrea</name>
    <dbReference type="NCBI Taxonomy" id="1665687"/>
    <lineage>
        <taxon>Bacteria</taxon>
        <taxon>Pseudomonadati</taxon>
        <taxon>Pseudomonadota</taxon>
        <taxon>Gammaproteobacteria</taxon>
        <taxon>Lysobacterales</taxon>
        <taxon>Rhodanobacteraceae</taxon>
        <taxon>Oleiagrimonas</taxon>
    </lineage>
</organism>
<protein>
    <submittedName>
        <fullName evidence="2">NAD(P)-dependent oxidoreductase</fullName>
    </submittedName>
</protein>
<keyword evidence="3" id="KW-1185">Reference proteome</keyword>